<accession>A0A2R6P0G7</accession>
<evidence type="ECO:0000313" key="2">
    <source>
        <dbReference type="Proteomes" id="UP000186601"/>
    </source>
</evidence>
<dbReference type="OrthoDB" id="3164356at2759"/>
<dbReference type="Proteomes" id="UP000186601">
    <property type="component" value="Unassembled WGS sequence"/>
</dbReference>
<organism evidence="1 2">
    <name type="scientific">Hermanssonia centrifuga</name>
    <dbReference type="NCBI Taxonomy" id="98765"/>
    <lineage>
        <taxon>Eukaryota</taxon>
        <taxon>Fungi</taxon>
        <taxon>Dikarya</taxon>
        <taxon>Basidiomycota</taxon>
        <taxon>Agaricomycotina</taxon>
        <taxon>Agaricomycetes</taxon>
        <taxon>Polyporales</taxon>
        <taxon>Meruliaceae</taxon>
        <taxon>Hermanssonia</taxon>
    </lineage>
</organism>
<evidence type="ECO:0000313" key="1">
    <source>
        <dbReference type="EMBL" id="PSR82433.1"/>
    </source>
</evidence>
<proteinExistence type="predicted"/>
<protein>
    <submittedName>
        <fullName evidence="1">Uncharacterized protein</fullName>
    </submittedName>
</protein>
<keyword evidence="2" id="KW-1185">Reference proteome</keyword>
<name>A0A2R6P0G7_9APHY</name>
<sequence length="157" mass="17125">MSDFETTADHSVFEEQPLACDTYEQAARAACAFVQPSPDLQKLKFYKGRLGSGADKIVGVGLPGTSTVLDLVRLDVDNAKKGIHFNARKVAGDNEHKLAAFIKPTVDMSVEERKKLYEGYLVPLQTIGAAVTLWNIWASGRRPTGDEVDIVEEESAA</sequence>
<comment type="caution">
    <text evidence="1">The sequence shown here is derived from an EMBL/GenBank/DDBJ whole genome shotgun (WGS) entry which is preliminary data.</text>
</comment>
<dbReference type="EMBL" id="MLYV02000586">
    <property type="protein sequence ID" value="PSR82433.1"/>
    <property type="molecule type" value="Genomic_DNA"/>
</dbReference>
<reference evidence="1 2" key="1">
    <citation type="submission" date="2018-02" db="EMBL/GenBank/DDBJ databases">
        <title>Genome sequence of the basidiomycete white-rot fungus Phlebia centrifuga.</title>
        <authorList>
            <person name="Granchi Z."/>
            <person name="Peng M."/>
            <person name="de Vries R.P."/>
            <person name="Hilden K."/>
            <person name="Makela M.R."/>
            <person name="Grigoriev I."/>
            <person name="Riley R."/>
        </authorList>
    </citation>
    <scope>NUCLEOTIDE SEQUENCE [LARGE SCALE GENOMIC DNA]</scope>
    <source>
        <strain evidence="1 2">FBCC195</strain>
    </source>
</reference>
<gene>
    <name evidence="1" type="ORF">PHLCEN_2v6069</name>
</gene>
<dbReference type="AlphaFoldDB" id="A0A2R6P0G7"/>